<dbReference type="SUPFAM" id="SSF51445">
    <property type="entry name" value="(Trans)glycosidases"/>
    <property type="match status" value="1"/>
</dbReference>
<evidence type="ECO:0000313" key="1">
    <source>
        <dbReference type="EMBL" id="KKY20917.1"/>
    </source>
</evidence>
<dbReference type="Gene3D" id="3.20.20.80">
    <property type="entry name" value="Glycosidases"/>
    <property type="match status" value="1"/>
</dbReference>
<comment type="caution">
    <text evidence="1">The sequence shown here is derived from an EMBL/GenBank/DDBJ whole genome shotgun (WGS) entry which is preliminary data.</text>
</comment>
<reference evidence="1 2" key="2">
    <citation type="submission" date="2015-05" db="EMBL/GenBank/DDBJ databases">
        <authorList>
            <person name="Morales-Cruz A."/>
            <person name="Amrine K.C."/>
            <person name="Cantu D."/>
        </authorList>
    </citation>
    <scope>NUCLEOTIDE SEQUENCE [LARGE SCALE GENOMIC DNA]</scope>
    <source>
        <strain evidence="1">UCRPC4</strain>
    </source>
</reference>
<dbReference type="Proteomes" id="UP000053317">
    <property type="component" value="Unassembled WGS sequence"/>
</dbReference>
<organism evidence="1 2">
    <name type="scientific">Phaeomoniella chlamydospora</name>
    <name type="common">Phaeoacremonium chlamydosporum</name>
    <dbReference type="NCBI Taxonomy" id="158046"/>
    <lineage>
        <taxon>Eukaryota</taxon>
        <taxon>Fungi</taxon>
        <taxon>Dikarya</taxon>
        <taxon>Ascomycota</taxon>
        <taxon>Pezizomycotina</taxon>
        <taxon>Eurotiomycetes</taxon>
        <taxon>Chaetothyriomycetidae</taxon>
        <taxon>Phaeomoniellales</taxon>
        <taxon>Phaeomoniellaceae</taxon>
        <taxon>Phaeomoniella</taxon>
    </lineage>
</organism>
<accession>A0A0G2EDE8</accession>
<dbReference type="AlphaFoldDB" id="A0A0G2EDE8"/>
<evidence type="ECO:0000313" key="2">
    <source>
        <dbReference type="Proteomes" id="UP000053317"/>
    </source>
</evidence>
<sequence length="539" mass="60347">MEILGVESHMNHMNVPLSHYYGVTYSESDNATTGLEVTISLSGNKSTTLATSRVRLNTTGNEIPFSLTDIKPRMSPYSITLTVSSPGDKQVYTSTTQLSYLPNPVSGSVTKIDNLYQGLSVAKASDLTQWIQLFPYGWYADSSLVNDTTNADTFLAAGYNFIHFVPDDSKPLEPFTKPDFNLFLDRMDEIGLYLIYDMRGTYQNSTLLNSQVSQYKNRTCLLMWYTADEPDGWSYPLNSTQLAYSQIKTLDPYHPVSLVLNCIDFYYESYSLGADILLEDAYPISINATWSTQFNTPCTWDYGDCGCDGCIGSITDVSTRIDILRSYQAYYNQRKPIYAVPQGFGNETYWTRYPSSAEEIAMQQLALNHHAMGISTWIYPSDTELNEVTSSYAKSITHGTAPTFLLNTLPIPLTAQISNHTTGTNRKSLLSFPNTTNTTTNALDISIWLLPPPPSQNTTTIPPSKIMLSLINLSYNTITEPITINLPTHVETIKETIWGNETGWELRYRHHGNEVGDVFVFLWKGDGLKGLEVGVFVLE</sequence>
<gene>
    <name evidence="1" type="ORF">UCRPC4_g03994</name>
</gene>
<name>A0A0G2EDE8_PHACM</name>
<reference evidence="1 2" key="1">
    <citation type="submission" date="2015-05" db="EMBL/GenBank/DDBJ databases">
        <title>Distinctive expansion of gene families associated with plant cell wall degradation and secondary metabolism in the genomes of grapevine trunk pathogens.</title>
        <authorList>
            <person name="Lawrence D.P."/>
            <person name="Travadon R."/>
            <person name="Rolshausen P.E."/>
            <person name="Baumgartner K."/>
        </authorList>
    </citation>
    <scope>NUCLEOTIDE SEQUENCE [LARGE SCALE GENOMIC DNA]</scope>
    <source>
        <strain evidence="1">UCRPC4</strain>
    </source>
</reference>
<protein>
    <submittedName>
        <fullName evidence="1">Putative glycoside hydrolase subgroup catalytic core</fullName>
    </submittedName>
</protein>
<keyword evidence="2" id="KW-1185">Reference proteome</keyword>
<dbReference type="InterPro" id="IPR017853">
    <property type="entry name" value="GH"/>
</dbReference>
<dbReference type="OrthoDB" id="2338662at2759"/>
<keyword evidence="1" id="KW-0378">Hydrolase</keyword>
<dbReference type="GO" id="GO:0016787">
    <property type="term" value="F:hydrolase activity"/>
    <property type="evidence" value="ECO:0007669"/>
    <property type="project" value="UniProtKB-KW"/>
</dbReference>
<dbReference type="EMBL" id="LCWF01000091">
    <property type="protein sequence ID" value="KKY20917.1"/>
    <property type="molecule type" value="Genomic_DNA"/>
</dbReference>
<proteinExistence type="predicted"/>